<organism evidence="2">
    <name type="scientific">Picea glauca</name>
    <name type="common">White spruce</name>
    <name type="synonym">Pinus glauca</name>
    <dbReference type="NCBI Taxonomy" id="3330"/>
    <lineage>
        <taxon>Eukaryota</taxon>
        <taxon>Viridiplantae</taxon>
        <taxon>Streptophyta</taxon>
        <taxon>Embryophyta</taxon>
        <taxon>Tracheophyta</taxon>
        <taxon>Spermatophyta</taxon>
        <taxon>Pinopsida</taxon>
        <taxon>Pinidae</taxon>
        <taxon>Conifers I</taxon>
        <taxon>Pinales</taxon>
        <taxon>Pinaceae</taxon>
        <taxon>Picea</taxon>
    </lineage>
</organism>
<keyword evidence="1" id="KW-0732">Signal</keyword>
<dbReference type="EMBL" id="LKAM01000002">
    <property type="protein sequence ID" value="KUM49851.1"/>
    <property type="molecule type" value="Genomic_DNA"/>
</dbReference>
<sequence length="52" mass="5835">MWLVQLWSSFLGDMAFARGYGGDRVWEDPDCCYVDGTVLEHLSRGEGGVVRP</sequence>
<evidence type="ECO:0000313" key="2">
    <source>
        <dbReference type="EMBL" id="KUM49851.1"/>
    </source>
</evidence>
<name>A0A117NIF0_PICGL</name>
<dbReference type="AlphaFoldDB" id="A0A117NIF0"/>
<feature type="signal peptide" evidence="1">
    <location>
        <begin position="1"/>
        <end position="17"/>
    </location>
</feature>
<protein>
    <submittedName>
        <fullName evidence="2">Uncharacterized protein</fullName>
    </submittedName>
</protein>
<proteinExistence type="predicted"/>
<comment type="caution">
    <text evidence="2">The sequence shown here is derived from an EMBL/GenBank/DDBJ whole genome shotgun (WGS) entry which is preliminary data.</text>
</comment>
<evidence type="ECO:0000256" key="1">
    <source>
        <dbReference type="SAM" id="SignalP"/>
    </source>
</evidence>
<geneLocation type="mitochondrion" evidence="2"/>
<accession>A0A117NIF0</accession>
<reference evidence="2" key="1">
    <citation type="journal article" date="2015" name="Genome Biol. Evol.">
        <title>Organellar Genomes of White Spruce (Picea glauca): Assembly and Annotation.</title>
        <authorList>
            <person name="Jackman S.D."/>
            <person name="Warren R.L."/>
            <person name="Gibb E.A."/>
            <person name="Vandervalk B.P."/>
            <person name="Mohamadi H."/>
            <person name="Chu J."/>
            <person name="Raymond A."/>
            <person name="Pleasance S."/>
            <person name="Coope R."/>
            <person name="Wildung M.R."/>
            <person name="Ritland C.E."/>
            <person name="Bousquet J."/>
            <person name="Jones S.J."/>
            <person name="Bohlmann J."/>
            <person name="Birol I."/>
        </authorList>
    </citation>
    <scope>NUCLEOTIDE SEQUENCE [LARGE SCALE GENOMIC DNA]</scope>
    <source>
        <tissue evidence="2">Flushing bud</tissue>
    </source>
</reference>
<keyword evidence="2" id="KW-0496">Mitochondrion</keyword>
<gene>
    <name evidence="2" type="ORF">ABT39_MTgene3078</name>
</gene>
<feature type="chain" id="PRO_5007152065" evidence="1">
    <location>
        <begin position="18"/>
        <end position="52"/>
    </location>
</feature>